<sequence>MGEISEGENCVFGDSDSGSDAEYAGIEQPPIIDQLRRILDEYRNDVQIIKELVQNADDAGASELRVLYQGETFNHEPPTRGDRFRKFFKTLIASNYIAPTVESK</sequence>
<keyword evidence="5" id="KW-1185">Reference proteome</keyword>
<evidence type="ECO:0000259" key="3">
    <source>
        <dbReference type="Pfam" id="PF25794"/>
    </source>
</evidence>
<evidence type="ECO:0000313" key="5">
    <source>
        <dbReference type="Proteomes" id="UP001164746"/>
    </source>
</evidence>
<evidence type="ECO:0000256" key="2">
    <source>
        <dbReference type="SAM" id="MobiDB-lite"/>
    </source>
</evidence>
<dbReference type="Pfam" id="PF25794">
    <property type="entry name" value="SACS"/>
    <property type="match status" value="1"/>
</dbReference>
<dbReference type="PANTHER" id="PTHR46919">
    <property type="entry name" value="ZINC FINGER, C3HC4 TYPE (RING FINGER) FAMILY PROTEIN"/>
    <property type="match status" value="1"/>
</dbReference>
<accession>A0ABY7EXC7</accession>
<name>A0ABY7EXC7_MYAAR</name>
<proteinExistence type="predicted"/>
<dbReference type="SUPFAM" id="SSF55874">
    <property type="entry name" value="ATPase domain of HSP90 chaperone/DNA topoisomerase II/histidine kinase"/>
    <property type="match status" value="1"/>
</dbReference>
<feature type="region of interest" description="Disordered" evidence="2">
    <location>
        <begin position="1"/>
        <end position="26"/>
    </location>
</feature>
<feature type="domain" description="Sacsin/Nov" evidence="3">
    <location>
        <begin position="29"/>
        <end position="75"/>
    </location>
</feature>
<reference evidence="4" key="1">
    <citation type="submission" date="2022-11" db="EMBL/GenBank/DDBJ databases">
        <title>Centuries of genome instability and evolution in soft-shell clam transmissible cancer (bioRxiv).</title>
        <authorList>
            <person name="Hart S.F.M."/>
            <person name="Yonemitsu M.A."/>
            <person name="Giersch R.M."/>
            <person name="Beal B.F."/>
            <person name="Arriagada G."/>
            <person name="Davis B.W."/>
            <person name="Ostrander E.A."/>
            <person name="Goff S.P."/>
            <person name="Metzger M.J."/>
        </authorList>
    </citation>
    <scope>NUCLEOTIDE SEQUENCE</scope>
    <source>
        <strain evidence="4">MELC-2E11</strain>
        <tissue evidence="4">Siphon/mantle</tissue>
    </source>
</reference>
<dbReference type="Proteomes" id="UP001164746">
    <property type="component" value="Chromosome 9"/>
</dbReference>
<organism evidence="4 5">
    <name type="scientific">Mya arenaria</name>
    <name type="common">Soft-shell clam</name>
    <dbReference type="NCBI Taxonomy" id="6604"/>
    <lineage>
        <taxon>Eukaryota</taxon>
        <taxon>Metazoa</taxon>
        <taxon>Spiralia</taxon>
        <taxon>Lophotrochozoa</taxon>
        <taxon>Mollusca</taxon>
        <taxon>Bivalvia</taxon>
        <taxon>Autobranchia</taxon>
        <taxon>Heteroconchia</taxon>
        <taxon>Euheterodonta</taxon>
        <taxon>Imparidentia</taxon>
        <taxon>Neoheterodontei</taxon>
        <taxon>Myida</taxon>
        <taxon>Myoidea</taxon>
        <taxon>Myidae</taxon>
        <taxon>Mya</taxon>
    </lineage>
</organism>
<dbReference type="PANTHER" id="PTHR46919:SF2">
    <property type="entry name" value="SACSIN"/>
    <property type="match status" value="1"/>
</dbReference>
<keyword evidence="1" id="KW-0175">Coiled coil</keyword>
<gene>
    <name evidence="4" type="ORF">MAR_004080</name>
</gene>
<evidence type="ECO:0000313" key="4">
    <source>
        <dbReference type="EMBL" id="WAR13975.1"/>
    </source>
</evidence>
<protein>
    <submittedName>
        <fullName evidence="4">SACS-like protein</fullName>
    </submittedName>
</protein>
<dbReference type="InterPro" id="IPR036890">
    <property type="entry name" value="HATPase_C_sf"/>
</dbReference>
<dbReference type="EMBL" id="CP111020">
    <property type="protein sequence ID" value="WAR13975.1"/>
    <property type="molecule type" value="Genomic_DNA"/>
</dbReference>
<dbReference type="InterPro" id="IPR058210">
    <property type="entry name" value="SACS/Nov_dom"/>
</dbReference>
<feature type="coiled-coil region" evidence="1">
    <location>
        <begin position="32"/>
        <end position="59"/>
    </location>
</feature>
<evidence type="ECO:0000256" key="1">
    <source>
        <dbReference type="SAM" id="Coils"/>
    </source>
</evidence>